<evidence type="ECO:0000256" key="1">
    <source>
        <dbReference type="SAM" id="MobiDB-lite"/>
    </source>
</evidence>
<accession>A0A0G1RLS2</accession>
<dbReference type="EMBL" id="LCNO01000006">
    <property type="protein sequence ID" value="KKU58076.1"/>
    <property type="molecule type" value="Genomic_DNA"/>
</dbReference>
<dbReference type="AlphaFoldDB" id="A0A0G1RLS2"/>
<dbReference type="Proteomes" id="UP000034307">
    <property type="component" value="Unassembled WGS sequence"/>
</dbReference>
<gene>
    <name evidence="2" type="ORF">UX80_C0006G0046</name>
</gene>
<comment type="caution">
    <text evidence="2">The sequence shown here is derived from an EMBL/GenBank/DDBJ whole genome shotgun (WGS) entry which is preliminary data.</text>
</comment>
<organism evidence="2 3">
    <name type="scientific">Candidatus Amesbacteria bacterium GW2011_GWA2_47_11b</name>
    <dbReference type="NCBI Taxonomy" id="1618358"/>
    <lineage>
        <taxon>Bacteria</taxon>
        <taxon>Candidatus Amesiibacteriota</taxon>
    </lineage>
</organism>
<reference evidence="2 3" key="1">
    <citation type="journal article" date="2015" name="Nature">
        <title>rRNA introns, odd ribosomes, and small enigmatic genomes across a large radiation of phyla.</title>
        <authorList>
            <person name="Brown C.T."/>
            <person name="Hug L.A."/>
            <person name="Thomas B.C."/>
            <person name="Sharon I."/>
            <person name="Castelle C.J."/>
            <person name="Singh A."/>
            <person name="Wilkins M.J."/>
            <person name="Williams K.H."/>
            <person name="Banfield J.F."/>
        </authorList>
    </citation>
    <scope>NUCLEOTIDE SEQUENCE [LARGE SCALE GENOMIC DNA]</scope>
</reference>
<sequence length="83" mass="8820">MAEIDAFNYEGKWVFGAAGDGQVLPAIIEDLLRKAGKMIAGKETLSSYLGIIVTPGPVIIARFPPPGPETGRDNPNIDPGREV</sequence>
<evidence type="ECO:0000313" key="3">
    <source>
        <dbReference type="Proteomes" id="UP000034307"/>
    </source>
</evidence>
<proteinExistence type="predicted"/>
<feature type="region of interest" description="Disordered" evidence="1">
    <location>
        <begin position="64"/>
        <end position="83"/>
    </location>
</feature>
<dbReference type="STRING" id="1618358.UX80_C0006G0046"/>
<evidence type="ECO:0000313" key="2">
    <source>
        <dbReference type="EMBL" id="KKU58076.1"/>
    </source>
</evidence>
<protein>
    <submittedName>
        <fullName evidence="2">Uncharacterized protein</fullName>
    </submittedName>
</protein>
<name>A0A0G1RLS2_9BACT</name>